<protein>
    <submittedName>
        <fullName evidence="1">Uncharacterized protein</fullName>
    </submittedName>
</protein>
<dbReference type="EMBL" id="GL732850">
    <property type="protein sequence ID" value="EFX64282.1"/>
    <property type="molecule type" value="Genomic_DNA"/>
</dbReference>
<reference evidence="1 2" key="1">
    <citation type="journal article" date="2011" name="Science">
        <title>The ecoresponsive genome of Daphnia pulex.</title>
        <authorList>
            <person name="Colbourne J.K."/>
            <person name="Pfrender M.E."/>
            <person name="Gilbert D."/>
            <person name="Thomas W.K."/>
            <person name="Tucker A."/>
            <person name="Oakley T.H."/>
            <person name="Tokishita S."/>
            <person name="Aerts A."/>
            <person name="Arnold G.J."/>
            <person name="Basu M.K."/>
            <person name="Bauer D.J."/>
            <person name="Caceres C.E."/>
            <person name="Carmel L."/>
            <person name="Casola C."/>
            <person name="Choi J.H."/>
            <person name="Detter J.C."/>
            <person name="Dong Q."/>
            <person name="Dusheyko S."/>
            <person name="Eads B.D."/>
            <person name="Frohlich T."/>
            <person name="Geiler-Samerotte K.A."/>
            <person name="Gerlach D."/>
            <person name="Hatcher P."/>
            <person name="Jogdeo S."/>
            <person name="Krijgsveld J."/>
            <person name="Kriventseva E.V."/>
            <person name="Kultz D."/>
            <person name="Laforsch C."/>
            <person name="Lindquist E."/>
            <person name="Lopez J."/>
            <person name="Manak J.R."/>
            <person name="Muller J."/>
            <person name="Pangilinan J."/>
            <person name="Patwardhan R.P."/>
            <person name="Pitluck S."/>
            <person name="Pritham E.J."/>
            <person name="Rechtsteiner A."/>
            <person name="Rho M."/>
            <person name="Rogozin I.B."/>
            <person name="Sakarya O."/>
            <person name="Salamov A."/>
            <person name="Schaack S."/>
            <person name="Shapiro H."/>
            <person name="Shiga Y."/>
            <person name="Skalitzky C."/>
            <person name="Smith Z."/>
            <person name="Souvorov A."/>
            <person name="Sung W."/>
            <person name="Tang Z."/>
            <person name="Tsuchiya D."/>
            <person name="Tu H."/>
            <person name="Vos H."/>
            <person name="Wang M."/>
            <person name="Wolf Y.I."/>
            <person name="Yamagata H."/>
            <person name="Yamada T."/>
            <person name="Ye Y."/>
            <person name="Shaw J.R."/>
            <person name="Andrews J."/>
            <person name="Crease T.J."/>
            <person name="Tang H."/>
            <person name="Lucas S.M."/>
            <person name="Robertson H.M."/>
            <person name="Bork P."/>
            <person name="Koonin E.V."/>
            <person name="Zdobnov E.M."/>
            <person name="Grigoriev I.V."/>
            <person name="Lynch M."/>
            <person name="Boore J.L."/>
        </authorList>
    </citation>
    <scope>NUCLEOTIDE SEQUENCE [LARGE SCALE GENOMIC DNA]</scope>
</reference>
<organism evidence="1 2">
    <name type="scientific">Daphnia pulex</name>
    <name type="common">Water flea</name>
    <dbReference type="NCBI Taxonomy" id="6669"/>
    <lineage>
        <taxon>Eukaryota</taxon>
        <taxon>Metazoa</taxon>
        <taxon>Ecdysozoa</taxon>
        <taxon>Arthropoda</taxon>
        <taxon>Crustacea</taxon>
        <taxon>Branchiopoda</taxon>
        <taxon>Diplostraca</taxon>
        <taxon>Cladocera</taxon>
        <taxon>Anomopoda</taxon>
        <taxon>Daphniidae</taxon>
        <taxon>Daphnia</taxon>
    </lineage>
</organism>
<dbReference type="KEGG" id="dpx:DAPPUDRAFT_334367"/>
<evidence type="ECO:0000313" key="1">
    <source>
        <dbReference type="EMBL" id="EFX64282.1"/>
    </source>
</evidence>
<dbReference type="InParanoid" id="E9HVE9"/>
<dbReference type="AlphaFoldDB" id="E9HVE9"/>
<accession>E9HVE9</accession>
<name>E9HVE9_DAPPU</name>
<keyword evidence="2" id="KW-1185">Reference proteome</keyword>
<evidence type="ECO:0000313" key="2">
    <source>
        <dbReference type="Proteomes" id="UP000000305"/>
    </source>
</evidence>
<sequence>MQPFSRSLNGYSRSTSTERKKLFVSQYVNPLRLKKFVVLNRTLWYRSYHLLVFGACRAMFCVCQDSRDSSNFPLPTLKIANASTTCVSSGHTSVSESRNNLALYGGYYLLAARWNAELNGVPRQRVAAGFLRSHL</sequence>
<gene>
    <name evidence="1" type="ORF">DAPPUDRAFT_334367</name>
</gene>
<proteinExistence type="predicted"/>
<dbReference type="Proteomes" id="UP000000305">
    <property type="component" value="Unassembled WGS sequence"/>
</dbReference>
<dbReference type="HOGENOM" id="CLU_1887822_0_0_1"/>